<evidence type="ECO:0000313" key="2">
    <source>
        <dbReference type="WBParaSite" id="Minc3s04137g35579"/>
    </source>
</evidence>
<keyword evidence="1" id="KW-1185">Reference proteome</keyword>
<reference evidence="2" key="1">
    <citation type="submission" date="2022-11" db="UniProtKB">
        <authorList>
            <consortium name="WormBaseParasite"/>
        </authorList>
    </citation>
    <scope>IDENTIFICATION</scope>
</reference>
<dbReference type="AlphaFoldDB" id="A0A914NCW6"/>
<protein>
    <submittedName>
        <fullName evidence="2">Uncharacterized protein</fullName>
    </submittedName>
</protein>
<sequence length="143" mass="16315">MFEFLLQNPPKPVQAWPPEPPPISINFTRPNAWADKHFGQWCRNLTLDRHTQCPSGSPFHWYICCGETMTDCCFGIQTWLIIMSFSIFALNHFKTRELLGCPSIENVFFALLIFTFWLGPSPPLQKLQIPSDGETPIILSTSG</sequence>
<organism evidence="1 2">
    <name type="scientific">Meloidogyne incognita</name>
    <name type="common">Southern root-knot nematode worm</name>
    <name type="synonym">Oxyuris incognita</name>
    <dbReference type="NCBI Taxonomy" id="6306"/>
    <lineage>
        <taxon>Eukaryota</taxon>
        <taxon>Metazoa</taxon>
        <taxon>Ecdysozoa</taxon>
        <taxon>Nematoda</taxon>
        <taxon>Chromadorea</taxon>
        <taxon>Rhabditida</taxon>
        <taxon>Tylenchina</taxon>
        <taxon>Tylenchomorpha</taxon>
        <taxon>Tylenchoidea</taxon>
        <taxon>Meloidogynidae</taxon>
        <taxon>Meloidogyninae</taxon>
        <taxon>Meloidogyne</taxon>
        <taxon>Meloidogyne incognita group</taxon>
    </lineage>
</organism>
<dbReference type="PANTHER" id="PTHR34149:SF5">
    <property type="entry name" value="TRANSMEMBRANE PROTEIN"/>
    <property type="match status" value="1"/>
</dbReference>
<proteinExistence type="predicted"/>
<dbReference type="Proteomes" id="UP000887563">
    <property type="component" value="Unplaced"/>
</dbReference>
<dbReference type="PANTHER" id="PTHR34149">
    <property type="entry name" value="PROTEIN CBG11905-RELATED"/>
    <property type="match status" value="1"/>
</dbReference>
<dbReference type="WBParaSite" id="Minc3s04137g35579">
    <property type="protein sequence ID" value="Minc3s04137g35579"/>
    <property type="gene ID" value="Minc3s04137g35579"/>
</dbReference>
<name>A0A914NCW6_MELIC</name>
<evidence type="ECO:0000313" key="1">
    <source>
        <dbReference type="Proteomes" id="UP000887563"/>
    </source>
</evidence>
<dbReference type="Pfam" id="PF10853">
    <property type="entry name" value="DUF2650"/>
    <property type="match status" value="1"/>
</dbReference>
<accession>A0A914NCW6</accession>
<dbReference type="InterPro" id="IPR022559">
    <property type="entry name" value="SUP-1-like"/>
</dbReference>